<dbReference type="Gene3D" id="1.10.10.2910">
    <property type="match status" value="1"/>
</dbReference>
<dbReference type="RefSeq" id="WP_089023961.1">
    <property type="nucleotide sequence ID" value="NZ_NIQC01000020.1"/>
</dbReference>
<feature type="domain" description="IrrE N-terminal-like" evidence="1">
    <location>
        <begin position="41"/>
        <end position="168"/>
    </location>
</feature>
<dbReference type="EMBL" id="NIQC01000020">
    <property type="protein sequence ID" value="OWZ83363.1"/>
    <property type="molecule type" value="Genomic_DNA"/>
</dbReference>
<gene>
    <name evidence="2" type="ORF">CDO51_09085</name>
</gene>
<accession>A0A226BWI6</accession>
<sequence length="255" mass="29640">MKKFIELNSDAVTLRKQFGIDMYSPIDVFTMVKTADDMTVVFYPMSQRISGVCIKDKTSKIIGINSSMTLGRQRFTLAHELYHLYFQDDHEVIICTSDLDKSKENLQEVESEREADMFASYFLITYEALKDYVYNKLGKKKYELDLKDVVKIEQFFGISRQAILWRLTFEGYLSWKEAEEMKTGIKASALRLGYDTKLYEPAPQNEKFNTFGKYIALAEELKEKNYISNGKYEELLLAAFKGDIVYGIEGEDQYD</sequence>
<evidence type="ECO:0000259" key="1">
    <source>
        <dbReference type="Pfam" id="PF06114"/>
    </source>
</evidence>
<reference evidence="2 3" key="1">
    <citation type="submission" date="2017-06" db="EMBL/GenBank/DDBJ databases">
        <title>Draft Genome Sequence of Natranaerobius trueperi halophilic, alkalithermophilic bacteria from soda lakes.</title>
        <authorList>
            <person name="Zhao B."/>
        </authorList>
    </citation>
    <scope>NUCLEOTIDE SEQUENCE [LARGE SCALE GENOMIC DNA]</scope>
    <source>
        <strain evidence="2 3">DSM 18760</strain>
    </source>
</reference>
<keyword evidence="3" id="KW-1185">Reference proteome</keyword>
<dbReference type="OrthoDB" id="42613at2"/>
<dbReference type="AlphaFoldDB" id="A0A226BWI6"/>
<dbReference type="PANTHER" id="PTHR43236:SF2">
    <property type="entry name" value="BLL0069 PROTEIN"/>
    <property type="match status" value="1"/>
</dbReference>
<dbReference type="Pfam" id="PF06114">
    <property type="entry name" value="Peptidase_M78"/>
    <property type="match status" value="1"/>
</dbReference>
<dbReference type="InterPro" id="IPR052345">
    <property type="entry name" value="Rad_response_metalloprotease"/>
</dbReference>
<name>A0A226BWI6_9FIRM</name>
<protein>
    <recommendedName>
        <fullName evidence="1">IrrE N-terminal-like domain-containing protein</fullName>
    </recommendedName>
</protein>
<organism evidence="2 3">
    <name type="scientific">Natranaerobius trueperi</name>
    <dbReference type="NCBI Taxonomy" id="759412"/>
    <lineage>
        <taxon>Bacteria</taxon>
        <taxon>Bacillati</taxon>
        <taxon>Bacillota</taxon>
        <taxon>Clostridia</taxon>
        <taxon>Natranaerobiales</taxon>
        <taxon>Natranaerobiaceae</taxon>
        <taxon>Natranaerobius</taxon>
    </lineage>
</organism>
<proteinExistence type="predicted"/>
<evidence type="ECO:0000313" key="3">
    <source>
        <dbReference type="Proteomes" id="UP000214588"/>
    </source>
</evidence>
<evidence type="ECO:0000313" key="2">
    <source>
        <dbReference type="EMBL" id="OWZ83363.1"/>
    </source>
</evidence>
<comment type="caution">
    <text evidence="2">The sequence shown here is derived from an EMBL/GenBank/DDBJ whole genome shotgun (WGS) entry which is preliminary data.</text>
</comment>
<dbReference type="InterPro" id="IPR010359">
    <property type="entry name" value="IrrE_HExxH"/>
</dbReference>
<dbReference type="PANTHER" id="PTHR43236">
    <property type="entry name" value="ANTITOXIN HIGA1"/>
    <property type="match status" value="1"/>
</dbReference>
<dbReference type="Proteomes" id="UP000214588">
    <property type="component" value="Unassembled WGS sequence"/>
</dbReference>